<evidence type="ECO:0000256" key="1">
    <source>
        <dbReference type="SAM" id="SignalP"/>
    </source>
</evidence>
<dbReference type="AlphaFoldDB" id="A0A6J8A528"/>
<dbReference type="Proteomes" id="UP000507470">
    <property type="component" value="Unassembled WGS sequence"/>
</dbReference>
<feature type="signal peptide" evidence="1">
    <location>
        <begin position="1"/>
        <end position="17"/>
    </location>
</feature>
<dbReference type="PANTHER" id="PTHR46780">
    <property type="entry name" value="PROTEIN EVA-1"/>
    <property type="match status" value="1"/>
</dbReference>
<accession>A0A6J8A528</accession>
<dbReference type="Pfam" id="PF02140">
    <property type="entry name" value="SUEL_Lectin"/>
    <property type="match status" value="1"/>
</dbReference>
<dbReference type="InterPro" id="IPR000922">
    <property type="entry name" value="Lectin_gal-bd_dom"/>
</dbReference>
<keyword evidence="4" id="KW-1185">Reference proteome</keyword>
<protein>
    <recommendedName>
        <fullName evidence="2">SUEL-type lectin domain-containing protein</fullName>
    </recommendedName>
</protein>
<keyword evidence="1" id="KW-0732">Signal</keyword>
<dbReference type="FunFam" id="2.60.120.740:FF:000001">
    <property type="entry name" value="Adhesion G protein-coupled receptor L2"/>
    <property type="match status" value="1"/>
</dbReference>
<evidence type="ECO:0000313" key="4">
    <source>
        <dbReference type="Proteomes" id="UP000507470"/>
    </source>
</evidence>
<dbReference type="InterPro" id="IPR043159">
    <property type="entry name" value="Lectin_gal-bd_sf"/>
</dbReference>
<evidence type="ECO:0000313" key="3">
    <source>
        <dbReference type="EMBL" id="CAC5361252.1"/>
    </source>
</evidence>
<dbReference type="EMBL" id="CACVKT020000585">
    <property type="protein sequence ID" value="CAC5361252.1"/>
    <property type="molecule type" value="Genomic_DNA"/>
</dbReference>
<feature type="chain" id="PRO_5026856582" description="SUEL-type lectin domain-containing protein" evidence="1">
    <location>
        <begin position="18"/>
        <end position="168"/>
    </location>
</feature>
<name>A0A6J8A528_MYTCO</name>
<proteinExistence type="predicted"/>
<dbReference type="CDD" id="cd22823">
    <property type="entry name" value="Gal_Rha_Lectin"/>
    <property type="match status" value="1"/>
</dbReference>
<dbReference type="Gene3D" id="2.60.120.740">
    <property type="match status" value="1"/>
</dbReference>
<dbReference type="OrthoDB" id="6120134at2759"/>
<reference evidence="3 4" key="1">
    <citation type="submission" date="2020-06" db="EMBL/GenBank/DDBJ databases">
        <authorList>
            <person name="Li R."/>
            <person name="Bekaert M."/>
        </authorList>
    </citation>
    <scope>NUCLEOTIDE SEQUENCE [LARGE SCALE GENOMIC DNA]</scope>
    <source>
        <strain evidence="4">wild</strain>
    </source>
</reference>
<feature type="domain" description="SUEL-type lectin" evidence="2">
    <location>
        <begin position="57"/>
        <end position="143"/>
    </location>
</feature>
<gene>
    <name evidence="3" type="ORF">MCOR_3452</name>
</gene>
<dbReference type="GO" id="GO:0030246">
    <property type="term" value="F:carbohydrate binding"/>
    <property type="evidence" value="ECO:0007669"/>
    <property type="project" value="InterPro"/>
</dbReference>
<organism evidence="3 4">
    <name type="scientific">Mytilus coruscus</name>
    <name type="common">Sea mussel</name>
    <dbReference type="NCBI Taxonomy" id="42192"/>
    <lineage>
        <taxon>Eukaryota</taxon>
        <taxon>Metazoa</taxon>
        <taxon>Spiralia</taxon>
        <taxon>Lophotrochozoa</taxon>
        <taxon>Mollusca</taxon>
        <taxon>Bivalvia</taxon>
        <taxon>Autobranchia</taxon>
        <taxon>Pteriomorphia</taxon>
        <taxon>Mytilida</taxon>
        <taxon>Mytiloidea</taxon>
        <taxon>Mytilidae</taxon>
        <taxon>Mytilinae</taxon>
        <taxon>Mytilus</taxon>
    </lineage>
</organism>
<sequence length="168" mass="19273">MKLLIFILLCLLSSADSNNYERLLQVLKNVGIKEKSSIARKAVHERGQLDPTYHAYICENQLWTINCPVGYIIRIIEANFGRKDSTHCRGRHAEQHCYTAWAVQTLRSHCYWRQKCTVFASTKIFGNPCPDVDKYLSLSYQCENISGKEKLVFVVYLGVLNSDIIHAC</sequence>
<evidence type="ECO:0000259" key="2">
    <source>
        <dbReference type="PROSITE" id="PS50228"/>
    </source>
</evidence>
<dbReference type="PROSITE" id="PS50228">
    <property type="entry name" value="SUEL_LECTIN"/>
    <property type="match status" value="1"/>
</dbReference>